<organism evidence="8 9">
    <name type="scientific">Riccia sorocarpa</name>
    <dbReference type="NCBI Taxonomy" id="122646"/>
    <lineage>
        <taxon>Eukaryota</taxon>
        <taxon>Viridiplantae</taxon>
        <taxon>Streptophyta</taxon>
        <taxon>Embryophyta</taxon>
        <taxon>Marchantiophyta</taxon>
        <taxon>Marchantiopsida</taxon>
        <taxon>Marchantiidae</taxon>
        <taxon>Marchantiales</taxon>
        <taxon>Ricciaceae</taxon>
        <taxon>Riccia</taxon>
    </lineage>
</organism>
<feature type="compositionally biased region" description="Pro residues" evidence="5">
    <location>
        <begin position="116"/>
        <end position="130"/>
    </location>
</feature>
<keyword evidence="2 6" id="KW-0732">Signal</keyword>
<dbReference type="Pfam" id="PF14368">
    <property type="entry name" value="LTP_2"/>
    <property type="match status" value="2"/>
</dbReference>
<evidence type="ECO:0000256" key="3">
    <source>
        <dbReference type="ARBA" id="ARBA00023157"/>
    </source>
</evidence>
<feature type="compositionally biased region" description="Low complexity" evidence="5">
    <location>
        <begin position="173"/>
        <end position="187"/>
    </location>
</feature>
<keyword evidence="9" id="KW-1185">Reference proteome</keyword>
<evidence type="ECO:0000313" key="8">
    <source>
        <dbReference type="EMBL" id="KAL3678495.1"/>
    </source>
</evidence>
<dbReference type="Proteomes" id="UP001633002">
    <property type="component" value="Unassembled WGS sequence"/>
</dbReference>
<sequence length="320" mass="31497">MSTSTKMSMVLFVAVLCLVPSALVQAQAPPPLDCSDALTNLLSCFDFVSGTNDTIPQECCDALTGVRANTPLCLCTFLTANTTDLGINATRALELPGKCGVTADPSQCPGAGPSPAAAPPATSPTAPVPATPVSAPVPSGTPVPPTVAPSPQSSPPPATSPSVAPATPPPALTPTTAPTVAPTVSPVAAPPPTVVAAPTADCSSEIRNLDPCLNFVVSGTVDAPSAECCGNFTSVATDSPSCLCSLVNAGSDAIPGLNVARALQLPTLCNTAFDATICTSTPTPPTGQPTPPGGSGASLTVASPVVTVLFVIVAALQLLL</sequence>
<keyword evidence="4" id="KW-0325">Glycoprotein</keyword>
<feature type="compositionally biased region" description="Pro residues" evidence="5">
    <location>
        <begin position="139"/>
        <end position="159"/>
    </location>
</feature>
<feature type="domain" description="Bifunctional inhibitor/plant lipid transfer protein/seed storage helical" evidence="7">
    <location>
        <begin position="202"/>
        <end position="278"/>
    </location>
</feature>
<dbReference type="InterPro" id="IPR043325">
    <property type="entry name" value="LTSS"/>
</dbReference>
<accession>A0ABD3GH35</accession>
<evidence type="ECO:0000256" key="5">
    <source>
        <dbReference type="SAM" id="MobiDB-lite"/>
    </source>
</evidence>
<dbReference type="EMBL" id="JBJQOH010000007">
    <property type="protein sequence ID" value="KAL3678495.1"/>
    <property type="molecule type" value="Genomic_DNA"/>
</dbReference>
<dbReference type="SUPFAM" id="SSF47699">
    <property type="entry name" value="Bifunctional inhibitor/lipid-transfer protein/seed storage 2S albumin"/>
    <property type="match status" value="2"/>
</dbReference>
<feature type="region of interest" description="Disordered" evidence="5">
    <location>
        <begin position="106"/>
        <end position="197"/>
    </location>
</feature>
<dbReference type="SMART" id="SM00499">
    <property type="entry name" value="AAI"/>
    <property type="match status" value="2"/>
</dbReference>
<comment type="similarity">
    <text evidence="1">Belongs to the plant LTP family.</text>
</comment>
<dbReference type="Gene3D" id="1.10.110.10">
    <property type="entry name" value="Plant lipid-transfer and hydrophobic proteins"/>
    <property type="match status" value="2"/>
</dbReference>
<dbReference type="InterPro" id="IPR000528">
    <property type="entry name" value="Plant_nsLTP"/>
</dbReference>
<dbReference type="PRINTS" id="PR00382">
    <property type="entry name" value="LIPIDTRNSFER"/>
</dbReference>
<dbReference type="InterPro" id="IPR016140">
    <property type="entry name" value="Bifunc_inhib/LTP/seed_store"/>
</dbReference>
<evidence type="ECO:0000256" key="1">
    <source>
        <dbReference type="ARBA" id="ARBA00009748"/>
    </source>
</evidence>
<evidence type="ECO:0000313" key="9">
    <source>
        <dbReference type="Proteomes" id="UP001633002"/>
    </source>
</evidence>
<evidence type="ECO:0000259" key="7">
    <source>
        <dbReference type="SMART" id="SM00499"/>
    </source>
</evidence>
<evidence type="ECO:0000256" key="2">
    <source>
        <dbReference type="ARBA" id="ARBA00022729"/>
    </source>
</evidence>
<name>A0ABD3GH35_9MARC</name>
<dbReference type="AlphaFoldDB" id="A0ABD3GH35"/>
<evidence type="ECO:0000256" key="6">
    <source>
        <dbReference type="SAM" id="SignalP"/>
    </source>
</evidence>
<keyword evidence="3" id="KW-1015">Disulfide bond</keyword>
<dbReference type="PANTHER" id="PTHR33044">
    <property type="entry name" value="BIFUNCTIONAL INHIBITOR/LIPID-TRANSFER PROTEIN/SEED STORAGE 2S ALBUMIN SUPERFAMILY PROTEIN-RELATED"/>
    <property type="match status" value="1"/>
</dbReference>
<protein>
    <recommendedName>
        <fullName evidence="7">Bifunctional inhibitor/plant lipid transfer protein/seed storage helical domain-containing protein</fullName>
    </recommendedName>
</protein>
<feature type="chain" id="PRO_5044794512" description="Bifunctional inhibitor/plant lipid transfer protein/seed storage helical domain-containing protein" evidence="6">
    <location>
        <begin position="27"/>
        <end position="320"/>
    </location>
</feature>
<comment type="caution">
    <text evidence="8">The sequence shown here is derived from an EMBL/GenBank/DDBJ whole genome shotgun (WGS) entry which is preliminary data.</text>
</comment>
<evidence type="ECO:0000256" key="4">
    <source>
        <dbReference type="ARBA" id="ARBA00023180"/>
    </source>
</evidence>
<gene>
    <name evidence="8" type="ORF">R1sor_021451</name>
</gene>
<reference evidence="8 9" key="1">
    <citation type="submission" date="2024-09" db="EMBL/GenBank/DDBJ databases">
        <title>Chromosome-scale assembly of Riccia sorocarpa.</title>
        <authorList>
            <person name="Paukszto L."/>
        </authorList>
    </citation>
    <scope>NUCLEOTIDE SEQUENCE [LARGE SCALE GENOMIC DNA]</scope>
    <source>
        <strain evidence="8">LP-2024</strain>
        <tissue evidence="8">Aerial parts of the thallus</tissue>
    </source>
</reference>
<feature type="domain" description="Bifunctional inhibitor/plant lipid transfer protein/seed storage helical" evidence="7">
    <location>
        <begin position="34"/>
        <end position="108"/>
    </location>
</feature>
<feature type="signal peptide" evidence="6">
    <location>
        <begin position="1"/>
        <end position="26"/>
    </location>
</feature>
<proteinExistence type="inferred from homology"/>
<dbReference type="CDD" id="cd00010">
    <property type="entry name" value="AAI_LTSS"/>
    <property type="match status" value="2"/>
</dbReference>
<dbReference type="InterPro" id="IPR036312">
    <property type="entry name" value="Bifun_inhib/LTP/seed_sf"/>
</dbReference>